<protein>
    <submittedName>
        <fullName evidence="2">Uncharacterized protein</fullName>
    </submittedName>
</protein>
<keyword evidence="1" id="KW-0472">Membrane</keyword>
<accession>A0A2H1GCE7</accession>
<evidence type="ECO:0000313" key="3">
    <source>
        <dbReference type="Proteomes" id="UP000245764"/>
    </source>
</evidence>
<sequence>MAYRETFSLVAFIFTFAFFAHYTQPIPMELAQLHHILSTFAGKGQTTLELFAALSTILGRTEWSRELMTVASTACWPLVGAVAVHRLREHCEGTQGLVWSIATSSWIFLYGVGVAFTRDEGKVLLNEIHDIADACLCLALLLLPERPNTSKWSSLVNICGIREALILISMAVGCNMVDGFVAYFLLLVHRAETLWRRIADDKRSPLSLFRHGLVSFAIWALIWPSLILLLIGAVTPASEAKAWGNYHLRFFSARARRAIRPFTALDASPSTENSPSGLYPELAYTLYVPGAGFLWSDAMMWNQSLPSTSSRDTDVKHDHLTLDWLADESWRVFFQDKYSERYPWVVDIATDPLRSGREKLPVKSTGNVRIRDPNTSRYLCIIAN</sequence>
<feature type="transmembrane region" description="Helical" evidence="1">
    <location>
        <begin position="96"/>
        <end position="117"/>
    </location>
</feature>
<feature type="transmembrane region" description="Helical" evidence="1">
    <location>
        <begin position="208"/>
        <end position="231"/>
    </location>
</feature>
<evidence type="ECO:0000313" key="2">
    <source>
        <dbReference type="EMBL" id="SMR51230.1"/>
    </source>
</evidence>
<keyword evidence="1" id="KW-0812">Transmembrane</keyword>
<feature type="transmembrane region" description="Helical" evidence="1">
    <location>
        <begin position="164"/>
        <end position="188"/>
    </location>
</feature>
<keyword evidence="1" id="KW-1133">Transmembrane helix</keyword>
<feature type="transmembrane region" description="Helical" evidence="1">
    <location>
        <begin position="67"/>
        <end position="84"/>
    </location>
</feature>
<organism evidence="2 3">
    <name type="scientific">Zymoseptoria tritici ST99CH_1E4</name>
    <dbReference type="NCBI Taxonomy" id="1276532"/>
    <lineage>
        <taxon>Eukaryota</taxon>
        <taxon>Fungi</taxon>
        <taxon>Dikarya</taxon>
        <taxon>Ascomycota</taxon>
        <taxon>Pezizomycotina</taxon>
        <taxon>Dothideomycetes</taxon>
        <taxon>Dothideomycetidae</taxon>
        <taxon>Mycosphaerellales</taxon>
        <taxon>Mycosphaerellaceae</taxon>
        <taxon>Zymoseptoria</taxon>
    </lineage>
</organism>
<name>A0A2H1GCE7_ZYMTR</name>
<dbReference type="AlphaFoldDB" id="A0A2H1GCE7"/>
<gene>
    <name evidence="2" type="ORF">ZT1E4_G5449</name>
</gene>
<proteinExistence type="predicted"/>
<dbReference type="EMBL" id="LT854256">
    <property type="protein sequence ID" value="SMR51230.1"/>
    <property type="molecule type" value="Genomic_DNA"/>
</dbReference>
<dbReference type="Proteomes" id="UP000245764">
    <property type="component" value="Chromosome 4"/>
</dbReference>
<evidence type="ECO:0000256" key="1">
    <source>
        <dbReference type="SAM" id="Phobius"/>
    </source>
</evidence>
<reference evidence="3" key="1">
    <citation type="submission" date="2017-05" db="EMBL/GenBank/DDBJ databases">
        <authorList>
            <person name="Song R."/>
            <person name="Chenine A.L."/>
            <person name="Ruprecht R.M."/>
        </authorList>
    </citation>
    <scope>NUCLEOTIDE SEQUENCE [LARGE SCALE GENOMIC DNA]</scope>
</reference>